<comment type="caution">
    <text evidence="1">The sequence shown here is derived from an EMBL/GenBank/DDBJ whole genome shotgun (WGS) entry which is preliminary data.</text>
</comment>
<dbReference type="EMBL" id="JAZDWU010000010">
    <property type="protein sequence ID" value="KAK9989787.1"/>
    <property type="molecule type" value="Genomic_DNA"/>
</dbReference>
<evidence type="ECO:0000313" key="2">
    <source>
        <dbReference type="Proteomes" id="UP001459277"/>
    </source>
</evidence>
<sequence length="202" mass="22467">MHAGTEDGNVDLGLVQPQVTLKVYVAAKLIRLQDYRRKLKQDFTDLKLFVGKQMGSSRVAIVAALVFHCFLCSIYKATLSNSQTPRGRDSRCPSTRQQPTVRDWNQIIRIAAAWSRRQCRYGIVYEALTLQADKVFFGVASTTARTATGALLEAVIAAVLAAKAQGFQNNLFITDSKGLMQTIEKECVMDWMDSTRLQTIAS</sequence>
<evidence type="ECO:0000313" key="1">
    <source>
        <dbReference type="EMBL" id="KAK9989787.1"/>
    </source>
</evidence>
<evidence type="ECO:0008006" key="3">
    <source>
        <dbReference type="Google" id="ProtNLM"/>
    </source>
</evidence>
<organism evidence="1 2">
    <name type="scientific">Lithocarpus litseifolius</name>
    <dbReference type="NCBI Taxonomy" id="425828"/>
    <lineage>
        <taxon>Eukaryota</taxon>
        <taxon>Viridiplantae</taxon>
        <taxon>Streptophyta</taxon>
        <taxon>Embryophyta</taxon>
        <taxon>Tracheophyta</taxon>
        <taxon>Spermatophyta</taxon>
        <taxon>Magnoliopsida</taxon>
        <taxon>eudicotyledons</taxon>
        <taxon>Gunneridae</taxon>
        <taxon>Pentapetalae</taxon>
        <taxon>rosids</taxon>
        <taxon>fabids</taxon>
        <taxon>Fagales</taxon>
        <taxon>Fagaceae</taxon>
        <taxon>Lithocarpus</taxon>
    </lineage>
</organism>
<keyword evidence="2" id="KW-1185">Reference proteome</keyword>
<proteinExistence type="predicted"/>
<dbReference type="Proteomes" id="UP001459277">
    <property type="component" value="Unassembled WGS sequence"/>
</dbReference>
<accession>A0AAW2BVC3</accession>
<name>A0AAW2BVC3_9ROSI</name>
<gene>
    <name evidence="1" type="ORF">SO802_030026</name>
</gene>
<dbReference type="AlphaFoldDB" id="A0AAW2BVC3"/>
<protein>
    <recommendedName>
        <fullName evidence="3">RNase H type-1 domain-containing protein</fullName>
    </recommendedName>
</protein>
<reference evidence="1 2" key="1">
    <citation type="submission" date="2024-01" db="EMBL/GenBank/DDBJ databases">
        <title>A telomere-to-telomere, gap-free genome of sweet tea (Lithocarpus litseifolius).</title>
        <authorList>
            <person name="Zhou J."/>
        </authorList>
    </citation>
    <scope>NUCLEOTIDE SEQUENCE [LARGE SCALE GENOMIC DNA]</scope>
    <source>
        <strain evidence="1">Zhou-2022a</strain>
        <tissue evidence="1">Leaf</tissue>
    </source>
</reference>